<dbReference type="SUPFAM" id="SSF88723">
    <property type="entry name" value="PIN domain-like"/>
    <property type="match status" value="1"/>
</dbReference>
<dbReference type="EMBL" id="JHEG04000001">
    <property type="protein sequence ID" value="KAF3884231.1"/>
    <property type="molecule type" value="Genomic_DNA"/>
</dbReference>
<dbReference type="GO" id="GO:0016787">
    <property type="term" value="F:hydrolase activity"/>
    <property type="evidence" value="ECO:0007669"/>
    <property type="project" value="UniProtKB-KW"/>
</dbReference>
<dbReference type="GO" id="GO:0046872">
    <property type="term" value="F:metal ion binding"/>
    <property type="evidence" value="ECO:0007669"/>
    <property type="project" value="UniProtKB-KW"/>
</dbReference>
<dbReference type="Pfam" id="PF01850">
    <property type="entry name" value="PIN"/>
    <property type="match status" value="1"/>
</dbReference>
<dbReference type="InterPro" id="IPR002716">
    <property type="entry name" value="PIN_dom"/>
</dbReference>
<dbReference type="EMBL" id="JHEG02000012">
    <property type="protein sequence ID" value="KIE13568.1"/>
    <property type="molecule type" value="Genomic_DNA"/>
</dbReference>
<dbReference type="InterPro" id="IPR050556">
    <property type="entry name" value="Type_II_TA_system_RNase"/>
</dbReference>
<evidence type="ECO:0000313" key="10">
    <source>
        <dbReference type="EMBL" id="KIE13568.1"/>
    </source>
</evidence>
<sequence>MSIWILDTDCVSLFQRGNLEIVRRLNSVESNEIAITIITVEEQMRGRFQVIRRAASNELASAYQKLQVTFDSLKSFNVLSFTTEAQEIYTDLIHQKLKVGRQDLRIAAIALSMNKILVTRNNQDFSQVSNLFLENWTL</sequence>
<dbReference type="GO" id="GO:0004518">
    <property type="term" value="F:nuclease activity"/>
    <property type="evidence" value="ECO:0007669"/>
    <property type="project" value="UniProtKB-KW"/>
</dbReference>
<dbReference type="InterPro" id="IPR029060">
    <property type="entry name" value="PIN-like_dom_sf"/>
</dbReference>
<keyword evidence="5" id="KW-0378">Hydrolase</keyword>
<comment type="similarity">
    <text evidence="7">Belongs to the PINc/VapC protein family.</text>
</comment>
<evidence type="ECO:0000256" key="3">
    <source>
        <dbReference type="ARBA" id="ARBA00022722"/>
    </source>
</evidence>
<proteinExistence type="inferred from homology"/>
<evidence type="ECO:0000259" key="8">
    <source>
        <dbReference type="Pfam" id="PF01850"/>
    </source>
</evidence>
<evidence type="ECO:0000256" key="1">
    <source>
        <dbReference type="ARBA" id="ARBA00001946"/>
    </source>
</evidence>
<evidence type="ECO:0000256" key="7">
    <source>
        <dbReference type="ARBA" id="ARBA00038093"/>
    </source>
</evidence>
<keyword evidence="6" id="KW-0460">Magnesium</keyword>
<evidence type="ECO:0000256" key="4">
    <source>
        <dbReference type="ARBA" id="ARBA00022723"/>
    </source>
</evidence>
<dbReference type="STRING" id="1479485.DA73_0202430"/>
<keyword evidence="2" id="KW-1277">Toxin-antitoxin system</keyword>
<dbReference type="RefSeq" id="WP_038080496.1">
    <property type="nucleotide sequence ID" value="NZ_JHEG04000001.1"/>
</dbReference>
<gene>
    <name evidence="10" type="ORF">DA73_0202430</name>
    <name evidence="9" type="ORF">DA73_0400001030</name>
</gene>
<keyword evidence="4" id="KW-0479">Metal-binding</keyword>
<dbReference type="Proteomes" id="UP000029738">
    <property type="component" value="Unassembled WGS sequence"/>
</dbReference>
<organism evidence="10">
    <name type="scientific">Tolypothrix bouteillei VB521301</name>
    <dbReference type="NCBI Taxonomy" id="1479485"/>
    <lineage>
        <taxon>Bacteria</taxon>
        <taxon>Bacillati</taxon>
        <taxon>Cyanobacteriota</taxon>
        <taxon>Cyanophyceae</taxon>
        <taxon>Nostocales</taxon>
        <taxon>Tolypothrichaceae</taxon>
        <taxon>Tolypothrix</taxon>
    </lineage>
</organism>
<evidence type="ECO:0000256" key="6">
    <source>
        <dbReference type="ARBA" id="ARBA00022842"/>
    </source>
</evidence>
<dbReference type="PANTHER" id="PTHR33653:SF1">
    <property type="entry name" value="RIBONUCLEASE VAPC2"/>
    <property type="match status" value="1"/>
</dbReference>
<name>A0A0C1RD77_9CYAN</name>
<keyword evidence="11" id="KW-1185">Reference proteome</keyword>
<dbReference type="Gene3D" id="3.40.50.1010">
    <property type="entry name" value="5'-nuclease"/>
    <property type="match status" value="1"/>
</dbReference>
<protein>
    <submittedName>
        <fullName evidence="10">Nucleic acid-binding protein, contains PIN domain protein</fullName>
    </submittedName>
    <submittedName>
        <fullName evidence="9">Type II toxin-antitoxin system VapC family toxin</fullName>
    </submittedName>
</protein>
<keyword evidence="3" id="KW-0540">Nuclease</keyword>
<accession>A0A0C1RD77</accession>
<evidence type="ECO:0000313" key="11">
    <source>
        <dbReference type="Proteomes" id="UP000029738"/>
    </source>
</evidence>
<dbReference type="CDD" id="cd09881">
    <property type="entry name" value="PIN_VapC4-5_FitB-like"/>
    <property type="match status" value="1"/>
</dbReference>
<comment type="caution">
    <text evidence="10">The sequence shown here is derived from an EMBL/GenBank/DDBJ whole genome shotgun (WGS) entry which is preliminary data.</text>
</comment>
<comment type="cofactor">
    <cofactor evidence="1">
        <name>Mg(2+)</name>
        <dbReference type="ChEBI" id="CHEBI:18420"/>
    </cofactor>
</comment>
<feature type="domain" description="PIN" evidence="8">
    <location>
        <begin position="6"/>
        <end position="129"/>
    </location>
</feature>
<evidence type="ECO:0000256" key="5">
    <source>
        <dbReference type="ARBA" id="ARBA00022801"/>
    </source>
</evidence>
<dbReference type="PANTHER" id="PTHR33653">
    <property type="entry name" value="RIBONUCLEASE VAPC2"/>
    <property type="match status" value="1"/>
</dbReference>
<dbReference type="AlphaFoldDB" id="A0A0C1RD77"/>
<dbReference type="OrthoDB" id="574223at2"/>
<reference evidence="10" key="1">
    <citation type="journal article" date="2015" name="Genome Announc.">
        <title>Draft Genome Sequence of Tolypothrix boutellei Strain VB521301.</title>
        <authorList>
            <person name="Chandrababunaidu M.M."/>
            <person name="Singh D."/>
            <person name="Sen D."/>
            <person name="Bhan S."/>
            <person name="Das S."/>
            <person name="Gupta A."/>
            <person name="Adhikary S.P."/>
            <person name="Tripathy S."/>
        </authorList>
    </citation>
    <scope>NUCLEOTIDE SEQUENCE</scope>
    <source>
        <strain evidence="10">VB521301</strain>
    </source>
</reference>
<evidence type="ECO:0000313" key="9">
    <source>
        <dbReference type="EMBL" id="KAF3884231.1"/>
    </source>
</evidence>
<evidence type="ECO:0000256" key="2">
    <source>
        <dbReference type="ARBA" id="ARBA00022649"/>
    </source>
</evidence>
<reference evidence="9" key="2">
    <citation type="submission" date="2019-11" db="EMBL/GenBank/DDBJ databases">
        <title>Improved Assembly of Tolypothrix boutellei genome.</title>
        <authorList>
            <person name="Sarangi A.N."/>
            <person name="Mukherjee M."/>
            <person name="Ghosh S."/>
            <person name="Singh D."/>
            <person name="Das A."/>
            <person name="Kant S."/>
            <person name="Prusty A."/>
            <person name="Tripathy S."/>
        </authorList>
    </citation>
    <scope>NUCLEOTIDE SEQUENCE</scope>
    <source>
        <strain evidence="9">VB521301</strain>
    </source>
</reference>